<proteinExistence type="predicted"/>
<organism evidence="2 3">
    <name type="scientific">Trypanosoma equiperdum</name>
    <dbReference type="NCBI Taxonomy" id="5694"/>
    <lineage>
        <taxon>Eukaryota</taxon>
        <taxon>Discoba</taxon>
        <taxon>Euglenozoa</taxon>
        <taxon>Kinetoplastea</taxon>
        <taxon>Metakinetoplastina</taxon>
        <taxon>Trypanosomatida</taxon>
        <taxon>Trypanosomatidae</taxon>
        <taxon>Trypanosoma</taxon>
    </lineage>
</organism>
<sequence>MSNGYKRERWDEESGDHYHQHAVRYSDLPPNVKLQRRRQERQEKKEKERTLAYFTSVHRALEEQSAETLVAFVDGFFVELIKLLRADTSLHLLRNGTVCRTIEAALASSQLLHCKSLLYILLGHVYDLAASPTASRTLEAIIASIVRGVSVFRRTDSSAFSAEMEEGGASSNGVPSASTLITCVVEELAERAGEVLLHDAAARAVRSIILFLGGFWNSTGTASSLPHGVKFYAQLDTLGTALMCVVEPTFGVSCGDGVANIWLQVAKTPTASFVVQSLLRVCERETKLDASVRQRLEVIHNDGSQLLRQLLMDPLGCHLFQAYLRVPVPASVLKDYDSFSSYRCSGTAPTSSGSGKRFIKMLRDVAAEEPPNPDELAHEKTCWDKALAIVVEALDDLLDPAGSSVGHAVFALQDLVLFAPTAVHLERVWEQLLERIGLRTLLASPKLVQVLIVFTRKCAFSNPLPTVVESEDRSAEAAPLEGGFVGDMVPKDVEQSIYNDLSQGVRYFPTSTEFQKKVLTALLRVARELCPKGAAQFLLVDGGLQDKGFELARYIMHFVPAASAVFLHAIERLRRSDVETLLYHPKGSLVFQQFLRAGAAHHPQGKKGGEQQQQQQRVETMIPLSFMRRISPLLPRLVVNTYAAYVIEVLYDVGSFEVKEELVKALLPIYNEMKRSHEEKQREVREAASRNDPSANPNNFHMSEFITRKVMTKCLVEMYSHRPDDWAKLARRQCQVQRLLQRMSSVAF</sequence>
<dbReference type="PANTHER" id="PTHR13102:SF0">
    <property type="entry name" value="NUCLEOLAR PROTEIN 9"/>
    <property type="match status" value="1"/>
</dbReference>
<dbReference type="GO" id="GO:0000447">
    <property type="term" value="P:endonucleolytic cleavage in ITS1 to separate SSU-rRNA from 5.8S rRNA and LSU-rRNA from tricistronic rRNA transcript (SSU-rRNA, 5.8S rRNA, LSU-rRNA)"/>
    <property type="evidence" value="ECO:0007669"/>
    <property type="project" value="TreeGrafter"/>
</dbReference>
<name>A0A1G4I530_TRYEQ</name>
<dbReference type="RefSeq" id="XP_067078304.1">
    <property type="nucleotide sequence ID" value="XM_067222203.1"/>
</dbReference>
<dbReference type="VEuPathDB" id="TriTrypDB:TEOVI_000579300"/>
<dbReference type="GO" id="GO:0005730">
    <property type="term" value="C:nucleolus"/>
    <property type="evidence" value="ECO:0007669"/>
    <property type="project" value="TreeGrafter"/>
</dbReference>
<accession>A0A1G4I530</accession>
<comment type="caution">
    <text evidence="2">The sequence shown here is derived from an EMBL/GenBank/DDBJ whole genome shotgun (WGS) entry which is preliminary data.</text>
</comment>
<dbReference type="GO" id="GO:0000472">
    <property type="term" value="P:endonucleolytic cleavage to generate mature 5'-end of SSU-rRNA from (SSU-rRNA, 5.8S rRNA, LSU-rRNA)"/>
    <property type="evidence" value="ECO:0007669"/>
    <property type="project" value="TreeGrafter"/>
</dbReference>
<dbReference type="EMBL" id="CZPT02000644">
    <property type="protein sequence ID" value="SCU66928.1"/>
    <property type="molecule type" value="Genomic_DNA"/>
</dbReference>
<dbReference type="GO" id="GO:0030688">
    <property type="term" value="C:preribosome, small subunit precursor"/>
    <property type="evidence" value="ECO:0007669"/>
    <property type="project" value="TreeGrafter"/>
</dbReference>
<dbReference type="GO" id="GO:0000480">
    <property type="term" value="P:endonucleolytic cleavage in 5'-ETS of tricistronic rRNA transcript (SSU-rRNA, 5.8S rRNA, LSU-rRNA)"/>
    <property type="evidence" value="ECO:0007669"/>
    <property type="project" value="TreeGrafter"/>
</dbReference>
<dbReference type="Proteomes" id="UP000195570">
    <property type="component" value="Unassembled WGS sequence"/>
</dbReference>
<dbReference type="PANTHER" id="PTHR13102">
    <property type="entry name" value="NUCLEOLAR PROTEIN 9"/>
    <property type="match status" value="1"/>
</dbReference>
<protein>
    <submittedName>
        <fullName evidence="2">Uncharacterized protein</fullName>
    </submittedName>
</protein>
<dbReference type="GO" id="GO:0003723">
    <property type="term" value="F:RNA binding"/>
    <property type="evidence" value="ECO:0007669"/>
    <property type="project" value="InterPro"/>
</dbReference>
<feature type="compositionally biased region" description="Basic and acidic residues" evidence="1">
    <location>
        <begin position="1"/>
        <end position="19"/>
    </location>
</feature>
<keyword evidence="3" id="KW-1185">Reference proteome</keyword>
<dbReference type="InterPro" id="IPR016024">
    <property type="entry name" value="ARM-type_fold"/>
</dbReference>
<dbReference type="SUPFAM" id="SSF48371">
    <property type="entry name" value="ARM repeat"/>
    <property type="match status" value="1"/>
</dbReference>
<feature type="region of interest" description="Disordered" evidence="1">
    <location>
        <begin position="1"/>
        <end position="27"/>
    </location>
</feature>
<reference evidence="2" key="1">
    <citation type="submission" date="2016-09" db="EMBL/GenBank/DDBJ databases">
        <authorList>
            <person name="Hebert L."/>
            <person name="Moumen B."/>
        </authorList>
    </citation>
    <scope>NUCLEOTIDE SEQUENCE [LARGE SCALE GENOMIC DNA]</scope>
    <source>
        <strain evidence="2">OVI</strain>
    </source>
</reference>
<dbReference type="AlphaFoldDB" id="A0A1G4I530"/>
<dbReference type="GO" id="GO:0030686">
    <property type="term" value="C:90S preribosome"/>
    <property type="evidence" value="ECO:0007669"/>
    <property type="project" value="TreeGrafter"/>
</dbReference>
<dbReference type="GeneID" id="92379732"/>
<evidence type="ECO:0000256" key="1">
    <source>
        <dbReference type="SAM" id="MobiDB-lite"/>
    </source>
</evidence>
<evidence type="ECO:0000313" key="3">
    <source>
        <dbReference type="Proteomes" id="UP000195570"/>
    </source>
</evidence>
<gene>
    <name evidence="2" type="ORF">TEOVI_000579300</name>
</gene>
<dbReference type="GO" id="GO:0000056">
    <property type="term" value="P:ribosomal small subunit export from nucleus"/>
    <property type="evidence" value="ECO:0007669"/>
    <property type="project" value="TreeGrafter"/>
</dbReference>
<evidence type="ECO:0000313" key="2">
    <source>
        <dbReference type="EMBL" id="SCU66928.1"/>
    </source>
</evidence>
<dbReference type="InterPro" id="IPR040000">
    <property type="entry name" value="NOP9"/>
</dbReference>